<dbReference type="EMBL" id="JBJKFK010000222">
    <property type="protein sequence ID" value="KAL3318625.1"/>
    <property type="molecule type" value="Genomic_DNA"/>
</dbReference>
<dbReference type="Gene3D" id="2.20.25.240">
    <property type="match status" value="1"/>
</dbReference>
<evidence type="ECO:0000256" key="2">
    <source>
        <dbReference type="ARBA" id="ARBA00022771"/>
    </source>
</evidence>
<name>A0ABD2QGG1_9PLAT</name>
<keyword evidence="6" id="KW-1185">Reference proteome</keyword>
<evidence type="ECO:0000256" key="3">
    <source>
        <dbReference type="ARBA" id="ARBA00022833"/>
    </source>
</evidence>
<protein>
    <recommendedName>
        <fullName evidence="4">FLYWCH-type domain-containing protein</fullName>
    </recommendedName>
</protein>
<evidence type="ECO:0000256" key="1">
    <source>
        <dbReference type="ARBA" id="ARBA00022723"/>
    </source>
</evidence>
<comment type="caution">
    <text evidence="5">The sequence shown here is derived from an EMBL/GenBank/DDBJ whole genome shotgun (WGS) entry which is preliminary data.</text>
</comment>
<dbReference type="Pfam" id="PF04500">
    <property type="entry name" value="FLYWCH"/>
    <property type="match status" value="1"/>
</dbReference>
<organism evidence="5 6">
    <name type="scientific">Cichlidogyrus casuarinus</name>
    <dbReference type="NCBI Taxonomy" id="1844966"/>
    <lineage>
        <taxon>Eukaryota</taxon>
        <taxon>Metazoa</taxon>
        <taxon>Spiralia</taxon>
        <taxon>Lophotrochozoa</taxon>
        <taxon>Platyhelminthes</taxon>
        <taxon>Monogenea</taxon>
        <taxon>Monopisthocotylea</taxon>
        <taxon>Dactylogyridea</taxon>
        <taxon>Ancyrocephalidae</taxon>
        <taxon>Cichlidogyrus</taxon>
    </lineage>
</organism>
<dbReference type="Proteomes" id="UP001626550">
    <property type="component" value="Unassembled WGS sequence"/>
</dbReference>
<accession>A0ABD2QGG1</accession>
<feature type="domain" description="FLYWCH-type" evidence="4">
    <location>
        <begin position="19"/>
        <end position="75"/>
    </location>
</feature>
<dbReference type="GO" id="GO:0008270">
    <property type="term" value="F:zinc ion binding"/>
    <property type="evidence" value="ECO:0007669"/>
    <property type="project" value="UniProtKB-KW"/>
</dbReference>
<proteinExistence type="predicted"/>
<evidence type="ECO:0000313" key="5">
    <source>
        <dbReference type="EMBL" id="KAL3318625.1"/>
    </source>
</evidence>
<keyword evidence="2" id="KW-0863">Zinc-finger</keyword>
<gene>
    <name evidence="5" type="ORF">Ciccas_002715</name>
</gene>
<dbReference type="InterPro" id="IPR007588">
    <property type="entry name" value="Znf_FLYWCH"/>
</dbReference>
<sequence length="180" mass="20260">MEEQKYNKWTNSLVHVAFDITRKGERSLVVDGFKFTKSRDGMCDRTFWRCSRRECKATAVTVADKVEHVRSIHAHEPPLPAEFFSNVDCAASSKSGNGNWQSVRFFNTPASPRRVRMRRHTEPQNVTSPVPKVPWLTLDQNMNVAVNPLYDLANAATKQQDCNLIASLLSVAAAGQTPKK</sequence>
<reference evidence="5 6" key="1">
    <citation type="submission" date="2024-11" db="EMBL/GenBank/DDBJ databases">
        <title>Adaptive evolution of stress response genes in parasites aligns with host niche diversity.</title>
        <authorList>
            <person name="Hahn C."/>
            <person name="Resl P."/>
        </authorList>
    </citation>
    <scope>NUCLEOTIDE SEQUENCE [LARGE SCALE GENOMIC DNA]</scope>
    <source>
        <strain evidence="5">EGGRZ-B1_66</strain>
        <tissue evidence="5">Body</tissue>
    </source>
</reference>
<evidence type="ECO:0000259" key="4">
    <source>
        <dbReference type="Pfam" id="PF04500"/>
    </source>
</evidence>
<evidence type="ECO:0000313" key="6">
    <source>
        <dbReference type="Proteomes" id="UP001626550"/>
    </source>
</evidence>
<dbReference type="AlphaFoldDB" id="A0ABD2QGG1"/>
<keyword evidence="3" id="KW-0862">Zinc</keyword>
<keyword evidence="1" id="KW-0479">Metal-binding</keyword>